<keyword evidence="5" id="KW-1185">Reference proteome</keyword>
<evidence type="ECO:0000256" key="2">
    <source>
        <dbReference type="ARBA" id="ARBA00022695"/>
    </source>
</evidence>
<dbReference type="InterPro" id="IPR001228">
    <property type="entry name" value="IspD"/>
</dbReference>
<protein>
    <recommendedName>
        <fullName evidence="3">2-C-methyl-D-erythritol 4-phosphate cytidylyltransferase</fullName>
        <ecNumber evidence="3">2.7.7.60</ecNumber>
    </recommendedName>
    <alternativeName>
        <fullName evidence="3">4-diphosphocytidyl-2C-methyl-D-erythritol synthase</fullName>
    </alternativeName>
    <alternativeName>
        <fullName evidence="3">MEP cytidylyltransferase</fullName>
        <shortName evidence="3">MCT</shortName>
    </alternativeName>
</protein>
<evidence type="ECO:0000256" key="3">
    <source>
        <dbReference type="HAMAP-Rule" id="MF_00108"/>
    </source>
</evidence>
<evidence type="ECO:0000313" key="5">
    <source>
        <dbReference type="Proteomes" id="UP001501508"/>
    </source>
</evidence>
<dbReference type="GO" id="GO:0016779">
    <property type="term" value="F:nucleotidyltransferase activity"/>
    <property type="evidence" value="ECO:0007669"/>
    <property type="project" value="UniProtKB-KW"/>
</dbReference>
<evidence type="ECO:0000256" key="1">
    <source>
        <dbReference type="ARBA" id="ARBA00022679"/>
    </source>
</evidence>
<dbReference type="Gene3D" id="3.90.550.10">
    <property type="entry name" value="Spore Coat Polysaccharide Biosynthesis Protein SpsA, Chain A"/>
    <property type="match status" value="1"/>
</dbReference>
<dbReference type="SUPFAM" id="SSF53448">
    <property type="entry name" value="Nucleotide-diphospho-sugar transferases"/>
    <property type="match status" value="1"/>
</dbReference>
<dbReference type="Pfam" id="PF01128">
    <property type="entry name" value="IspD"/>
    <property type="match status" value="1"/>
</dbReference>
<evidence type="ECO:0000313" key="4">
    <source>
        <dbReference type="EMBL" id="GAA4442812.1"/>
    </source>
</evidence>
<dbReference type="EC" id="2.7.7.60" evidence="3"/>
<comment type="similarity">
    <text evidence="3">Belongs to the IspD/TarI cytidylyltransferase family. IspD subfamily.</text>
</comment>
<dbReference type="InterPro" id="IPR050088">
    <property type="entry name" value="IspD/TarI_cytidylyltransf_bact"/>
</dbReference>
<dbReference type="CDD" id="cd02516">
    <property type="entry name" value="CDP-ME_synthetase"/>
    <property type="match status" value="1"/>
</dbReference>
<feature type="site" description="Transition state stabilizer" evidence="3">
    <location>
        <position position="22"/>
    </location>
</feature>
<gene>
    <name evidence="3" type="primary">ispD</name>
    <name evidence="4" type="ORF">GCM10023091_30260</name>
</gene>
<comment type="pathway">
    <text evidence="3">Isoprenoid biosynthesis; isopentenyl diphosphate biosynthesis via DXP pathway; isopentenyl diphosphate from 1-deoxy-D-xylulose 5-phosphate: step 2/6.</text>
</comment>
<comment type="catalytic activity">
    <reaction evidence="3">
        <text>2-C-methyl-D-erythritol 4-phosphate + CTP + H(+) = 4-CDP-2-C-methyl-D-erythritol + diphosphate</text>
        <dbReference type="Rhea" id="RHEA:13429"/>
        <dbReference type="ChEBI" id="CHEBI:15378"/>
        <dbReference type="ChEBI" id="CHEBI:33019"/>
        <dbReference type="ChEBI" id="CHEBI:37563"/>
        <dbReference type="ChEBI" id="CHEBI:57823"/>
        <dbReference type="ChEBI" id="CHEBI:58262"/>
        <dbReference type="EC" id="2.7.7.60"/>
    </reaction>
</comment>
<keyword evidence="1 3" id="KW-0808">Transferase</keyword>
<feature type="site" description="Positions MEP for the nucleophilic attack" evidence="3">
    <location>
        <position position="205"/>
    </location>
</feature>
<comment type="function">
    <text evidence="3">Catalyzes the formation of 4-diphosphocytidyl-2-C-methyl-D-erythritol from CTP and 2-C-methyl-D-erythritol 4-phosphate (MEP).</text>
</comment>
<dbReference type="NCBIfam" id="NF001186">
    <property type="entry name" value="PRK00155.2-3"/>
    <property type="match status" value="1"/>
</dbReference>
<dbReference type="PANTHER" id="PTHR32125">
    <property type="entry name" value="2-C-METHYL-D-ERYTHRITOL 4-PHOSPHATE CYTIDYLYLTRANSFERASE, CHLOROPLASTIC"/>
    <property type="match status" value="1"/>
</dbReference>
<sequence length="224" mass="24768">MKRYAIIVAGGSGSRMNSEIPKQFLLLANKPVLFHTLEAFAAAAPLELILVLPENQISYWERLRQDYNWHLPHQVVTGGDTRFHSVKKGLELVSDPDSLIAVHDGVRPLVTASLINNCFEEAGLFGSAVAAVPLKDSIRAIGPTSNGPLDREAFRLVQTPQAFRSEWMKKAFLADYQPFFTDCASVLEYAGFDIHLSKGDYKNLKITTPEDLALAEVLVGRSEV</sequence>
<keyword evidence="3" id="KW-0414">Isoprene biosynthesis</keyword>
<dbReference type="NCBIfam" id="TIGR00453">
    <property type="entry name" value="ispD"/>
    <property type="match status" value="1"/>
</dbReference>
<dbReference type="PANTHER" id="PTHR32125:SF4">
    <property type="entry name" value="2-C-METHYL-D-ERYTHRITOL 4-PHOSPHATE CYTIDYLYLTRANSFERASE, CHLOROPLASTIC"/>
    <property type="match status" value="1"/>
</dbReference>
<dbReference type="HAMAP" id="MF_00108">
    <property type="entry name" value="IspD"/>
    <property type="match status" value="1"/>
</dbReference>
<reference evidence="5" key="1">
    <citation type="journal article" date="2019" name="Int. J. Syst. Evol. Microbiol.">
        <title>The Global Catalogue of Microorganisms (GCM) 10K type strain sequencing project: providing services to taxonomists for standard genome sequencing and annotation.</title>
        <authorList>
            <consortium name="The Broad Institute Genomics Platform"/>
            <consortium name="The Broad Institute Genome Sequencing Center for Infectious Disease"/>
            <person name="Wu L."/>
            <person name="Ma J."/>
        </authorList>
    </citation>
    <scope>NUCLEOTIDE SEQUENCE [LARGE SCALE GENOMIC DNA]</scope>
    <source>
        <strain evidence="5">JCM 31920</strain>
    </source>
</reference>
<dbReference type="RefSeq" id="WP_345030690.1">
    <property type="nucleotide sequence ID" value="NZ_BAABEY010000028.1"/>
</dbReference>
<feature type="site" description="Transition state stabilizer" evidence="3">
    <location>
        <position position="15"/>
    </location>
</feature>
<dbReference type="InterPro" id="IPR034683">
    <property type="entry name" value="IspD/TarI"/>
</dbReference>
<dbReference type="Proteomes" id="UP001501508">
    <property type="component" value="Unassembled WGS sequence"/>
</dbReference>
<organism evidence="4 5">
    <name type="scientific">Ravibacter arvi</name>
    <dbReference type="NCBI Taxonomy" id="2051041"/>
    <lineage>
        <taxon>Bacteria</taxon>
        <taxon>Pseudomonadati</taxon>
        <taxon>Bacteroidota</taxon>
        <taxon>Cytophagia</taxon>
        <taxon>Cytophagales</taxon>
        <taxon>Spirosomataceae</taxon>
        <taxon>Ravibacter</taxon>
    </lineage>
</organism>
<name>A0ABP8M2Z2_9BACT</name>
<dbReference type="InterPro" id="IPR029044">
    <property type="entry name" value="Nucleotide-diphossugar_trans"/>
</dbReference>
<keyword evidence="2 3" id="KW-0548">Nucleotidyltransferase</keyword>
<dbReference type="EMBL" id="BAABEY010000028">
    <property type="protein sequence ID" value="GAA4442812.1"/>
    <property type="molecule type" value="Genomic_DNA"/>
</dbReference>
<accession>A0ABP8M2Z2</accession>
<comment type="caution">
    <text evidence="4">The sequence shown here is derived from an EMBL/GenBank/DDBJ whole genome shotgun (WGS) entry which is preliminary data.</text>
</comment>
<proteinExistence type="inferred from homology"/>
<feature type="site" description="Positions MEP for the nucleophilic attack" evidence="3">
    <location>
        <position position="151"/>
    </location>
</feature>